<dbReference type="EMBL" id="JBBWRZ010000005">
    <property type="protein sequence ID" value="KAK8235474.1"/>
    <property type="molecule type" value="Genomic_DNA"/>
</dbReference>
<evidence type="ECO:0000313" key="2">
    <source>
        <dbReference type="Proteomes" id="UP001492380"/>
    </source>
</evidence>
<protein>
    <submittedName>
        <fullName evidence="1">Uncharacterized protein</fullName>
    </submittedName>
</protein>
<proteinExistence type="predicted"/>
<gene>
    <name evidence="1" type="ORF">HDK90DRAFT_247212</name>
</gene>
<comment type="caution">
    <text evidence="1">The sequence shown here is derived from an EMBL/GenBank/DDBJ whole genome shotgun (WGS) entry which is preliminary data.</text>
</comment>
<evidence type="ECO:0000313" key="1">
    <source>
        <dbReference type="EMBL" id="KAK8235474.1"/>
    </source>
</evidence>
<reference evidence="1 2" key="1">
    <citation type="submission" date="2024-04" db="EMBL/GenBank/DDBJ databases">
        <title>Phyllosticta paracitricarpa is synonymous to the EU quarantine fungus P. citricarpa based on phylogenomic analyses.</title>
        <authorList>
            <consortium name="Lawrence Berkeley National Laboratory"/>
            <person name="Van Ingen-Buijs V.A."/>
            <person name="Van Westerhoven A.C."/>
            <person name="Haridas S."/>
            <person name="Skiadas P."/>
            <person name="Martin F."/>
            <person name="Groenewald J.Z."/>
            <person name="Crous P.W."/>
            <person name="Seidl M.F."/>
        </authorList>
    </citation>
    <scope>NUCLEOTIDE SEQUENCE [LARGE SCALE GENOMIC DNA]</scope>
    <source>
        <strain evidence="1 2">CBS 123374</strain>
    </source>
</reference>
<organism evidence="1 2">
    <name type="scientific">Phyllosticta capitalensis</name>
    <dbReference type="NCBI Taxonomy" id="121624"/>
    <lineage>
        <taxon>Eukaryota</taxon>
        <taxon>Fungi</taxon>
        <taxon>Dikarya</taxon>
        <taxon>Ascomycota</taxon>
        <taxon>Pezizomycotina</taxon>
        <taxon>Dothideomycetes</taxon>
        <taxon>Dothideomycetes incertae sedis</taxon>
        <taxon>Botryosphaeriales</taxon>
        <taxon>Phyllostictaceae</taxon>
        <taxon>Phyllosticta</taxon>
    </lineage>
</organism>
<dbReference type="Proteomes" id="UP001492380">
    <property type="component" value="Unassembled WGS sequence"/>
</dbReference>
<name>A0ABR1YPU7_9PEZI</name>
<accession>A0ABR1YPU7</accession>
<sequence>MSLLSLLLFPPPHHLSLDTNSKKGLSLFPACLCAYPPDVRDAHAMMTDGRQMARRGRDDAVSLVYGGQEALEEVEGSSRLETVSNPISTPKDWHRYVNPVVPIPNPPKHTSSSELKSSFAIRTLQLDRLKNSLLLFLFSLPVYPSILSSHHLLPGRNGDPTIAFSYLPLCFFLLPPNPTRPKPRPSQSIPIQPSPAQLLCFPPHYCRFYTSNKTEHTVCFPPRHEGQLPSLSRPPPSLCVLTASASASALLRMLWRDV</sequence>
<keyword evidence="2" id="KW-1185">Reference proteome</keyword>